<evidence type="ECO:0000256" key="1">
    <source>
        <dbReference type="SAM" id="SignalP"/>
    </source>
</evidence>
<gene>
    <name evidence="2" type="ORF">PRCDC_0810900</name>
</gene>
<name>A0A060RRH1_PLARE</name>
<protein>
    <submittedName>
        <fullName evidence="2">Uncharacterized protein</fullName>
    </submittedName>
</protein>
<keyword evidence="1" id="KW-0732">Signal</keyword>
<evidence type="ECO:0000313" key="2">
    <source>
        <dbReference type="EMBL" id="CDO63884.1"/>
    </source>
</evidence>
<dbReference type="Proteomes" id="UP000027581">
    <property type="component" value="Unassembled WGS sequence"/>
</dbReference>
<dbReference type="VEuPathDB" id="PlasmoDB:PRCDC_0810900"/>
<dbReference type="AlphaFoldDB" id="A0A060RRH1"/>
<dbReference type="VEuPathDB" id="PlasmoDB:PRG01_0814400"/>
<organism evidence="2 3">
    <name type="scientific">Plasmodium reichenowi</name>
    <dbReference type="NCBI Taxonomy" id="5854"/>
    <lineage>
        <taxon>Eukaryota</taxon>
        <taxon>Sar</taxon>
        <taxon>Alveolata</taxon>
        <taxon>Apicomplexa</taxon>
        <taxon>Aconoidasida</taxon>
        <taxon>Haemosporida</taxon>
        <taxon>Plasmodiidae</taxon>
        <taxon>Plasmodium</taxon>
        <taxon>Plasmodium (Laverania)</taxon>
    </lineage>
</organism>
<sequence>MNNVIIFLLLLINFGTNVYGEDNGEHSANNINGKEEEVEDRWKMYALETNPFLDLKHPNFNGHFIRSIDEYYVYETKTYNEYMKERYKNLENNNTFTRKQFHCALAVFNHGRPNPKQSNDYKIWSAHGNILLNEVMHKKKYDKFIIYAPFVSLTNFLGKEGIHSHINFAYIIVSRLALTIKNALNDDSCHTYDLYLHGHCFGGNIIRIISSLSKDLWKIFQREVINFKIERETLAIIDSNFHLTLKDINIVTDTDSIEVRKDPYFKKDRFYLYKDFKYKESNKIISETFDDVFGDADIGYHRLKDLDNPENANNAHEVSDEDDNLLRPIKRLHFYLLNKKINLLGITVTGPPLSGTFSKMEDINVGHQGFFKQKYIVKYLPYHLKRATMHKFRDVEEVLLIYNSELFCLLTVHEKFSYDYTNNLGSLMTFFKSVNFYSDLDNDEIVSMHASLGLHSPLHMRSLAYYLLNFRNEYYNRAFRIPSHLSDINVSNNYPFFEYLKNNNVCSSMTSRHIEQFISYVNETINFNQKPKPLIPQRVIYKNPYLEHFVLPYIPDKSIYTPHTILGTGRTYLLLYTYDIYKHISGSAFSNTNVLTNDKELLYDSDPFIFYNWTSHVGDQNNVQTNYFMQDIYVFSDNVNMNIVDNLFNIFTSTHLVKFFIFNKNHSADVYKSLYRTVEKFALPMVDIVLRKQRKKYIEYPFLKNDKFNDEENLVYEYINNYTNYLKNFSFNNSKVYISNDNFITNHKTFKKYHTEGINTLKEQLSSLHKFAQENRTFYEMKKKFESMHNMNKINSSNNESFNEQELQEMYEEYDDFNNIEKPTQDETDNSNEENKSKLDVNYHGIYLLIKRTLSLKEAFQSLKSYNSLYYNVKYIEFIIKNSYLEHVDDNISNIDDVSSCLFNHDDDISLGYIAKYCNYNQRLYFNIKKHYTSRDIYSVPKLKYCEKPKYKHLKICENVILLKFYFRNDLETILSNLNNKEYKRMTEMKESVEAGMGTENIFSLTNDSLVTLFHHRNDDITNLPVNACFKLSSISNMNDFFFKKNNVESSSSSSSSTNNNGNNLSENIFCTQVTLPVILNKLTIKSINDIYLRAISNVMKYKQFKNIFQLSEDEEPYDSFVYFFDKFTYIYNVRTFYQNYNEIETFSTPQNLKWNYFYYLLKNGLNTDYNNEKFLQNFFYGEHANLVKPLRENILKSFLKHFTVFFYLFKVDE</sequence>
<accession>A0A060RRH1</accession>
<evidence type="ECO:0000313" key="3">
    <source>
        <dbReference type="Proteomes" id="UP000027581"/>
    </source>
</evidence>
<reference evidence="2" key="2">
    <citation type="submission" date="2014-05" db="EMBL/GenBank/DDBJ databases">
        <title>The genome sequences of chimpanzee malaria parasites reveal the path to human adaptation.</title>
        <authorList>
            <person name="Otto T.D."/>
            <person name="Rayner J.C."/>
            <person name="Boehme U."/>
            <person name="Pain A."/>
            <person name="Spottiswoode N."/>
            <person name="Sanders M."/>
            <person name="Quail M."/>
            <person name="Ollomo B."/>
            <person name="Renaud F."/>
            <person name="Thomas A.W."/>
            <person name="Prugnolle F."/>
            <person name="Conway D.J."/>
            <person name="Newbold C."/>
            <person name="Berriman M."/>
        </authorList>
    </citation>
    <scope>NUCLEOTIDE SEQUENCE [LARGE SCALE GENOMIC DNA]</scope>
    <source>
        <strain evidence="2">CDC</strain>
    </source>
</reference>
<dbReference type="PhylomeDB" id="A0A060RRH1"/>
<dbReference type="EMBL" id="HG810769">
    <property type="protein sequence ID" value="CDO63884.1"/>
    <property type="molecule type" value="Genomic_DNA"/>
</dbReference>
<feature type="signal peptide" evidence="1">
    <location>
        <begin position="1"/>
        <end position="20"/>
    </location>
</feature>
<keyword evidence="3" id="KW-1185">Reference proteome</keyword>
<proteinExistence type="predicted"/>
<feature type="chain" id="PRO_5001586727" evidence="1">
    <location>
        <begin position="21"/>
        <end position="1214"/>
    </location>
</feature>
<reference evidence="2" key="1">
    <citation type="submission" date="2014-01" db="EMBL/GenBank/DDBJ databases">
        <authorList>
            <person name="Aslett M."/>
        </authorList>
    </citation>
    <scope>NUCLEOTIDE SEQUENCE</scope>
    <source>
        <strain evidence="2">CDC</strain>
    </source>
</reference>